<dbReference type="InterPro" id="IPR002052">
    <property type="entry name" value="DNA_methylase_N6_adenine_CS"/>
</dbReference>
<gene>
    <name evidence="6" type="ORF">GCM10023191_076710</name>
</gene>
<dbReference type="GO" id="GO:0008168">
    <property type="term" value="F:methyltransferase activity"/>
    <property type="evidence" value="ECO:0007669"/>
    <property type="project" value="UniProtKB-KW"/>
</dbReference>
<dbReference type="PANTHER" id="PTHR45875">
    <property type="entry name" value="METHYLTRANSFERASE N6AMT1"/>
    <property type="match status" value="1"/>
</dbReference>
<dbReference type="PROSITE" id="PS00092">
    <property type="entry name" value="N6_MTASE"/>
    <property type="match status" value="1"/>
</dbReference>
<evidence type="ECO:0000256" key="1">
    <source>
        <dbReference type="ARBA" id="ARBA00006149"/>
    </source>
</evidence>
<sequence>MRYVLFVWLFRPPGVYRPQGDTWLLAEALRTVRLGARVLDVGTGTGALALTAARSGAGQVIAVDVCAQAVFCARVNAWLRRLPVRVVQSDLVDAVRDEVFDLILANPPYVCSTATDPARPRGPRHAWDGGAGGRVVLDRLCATAPALLAPGGTLLIVQSALSGIDSTVDLLRTAGLRVTVGPRRRQPFGPVMMARARDLEERGLICPEQRYEELAVIRAERQR</sequence>
<dbReference type="InterPro" id="IPR052190">
    <property type="entry name" value="Euk-Arch_PrmC-MTase"/>
</dbReference>
<dbReference type="InterPro" id="IPR004557">
    <property type="entry name" value="PrmC-related"/>
</dbReference>
<name>A0ABP8QWI4_9ACTN</name>
<evidence type="ECO:0000256" key="2">
    <source>
        <dbReference type="ARBA" id="ARBA00022603"/>
    </source>
</evidence>
<comment type="similarity">
    <text evidence="1">Belongs to the eukaryotic/archaeal PrmC-related family.</text>
</comment>
<evidence type="ECO:0000313" key="7">
    <source>
        <dbReference type="Proteomes" id="UP001500503"/>
    </source>
</evidence>
<protein>
    <submittedName>
        <fullName evidence="6">Methyltransferase</fullName>
    </submittedName>
</protein>
<dbReference type="InterPro" id="IPR029063">
    <property type="entry name" value="SAM-dependent_MTases_sf"/>
</dbReference>
<dbReference type="InterPro" id="IPR007848">
    <property type="entry name" value="Small_mtfrase_dom"/>
</dbReference>
<comment type="caution">
    <text evidence="6">The sequence shown here is derived from an EMBL/GenBank/DDBJ whole genome shotgun (WGS) entry which is preliminary data.</text>
</comment>
<dbReference type="SUPFAM" id="SSF53335">
    <property type="entry name" value="S-adenosyl-L-methionine-dependent methyltransferases"/>
    <property type="match status" value="1"/>
</dbReference>
<dbReference type="Pfam" id="PF05175">
    <property type="entry name" value="MTS"/>
    <property type="match status" value="1"/>
</dbReference>
<keyword evidence="7" id="KW-1185">Reference proteome</keyword>
<accession>A0ABP8QWI4</accession>
<dbReference type="Gene3D" id="3.40.50.150">
    <property type="entry name" value="Vaccinia Virus protein VP39"/>
    <property type="match status" value="1"/>
</dbReference>
<feature type="domain" description="Methyltransferase small" evidence="5">
    <location>
        <begin position="22"/>
        <end position="115"/>
    </location>
</feature>
<evidence type="ECO:0000256" key="4">
    <source>
        <dbReference type="ARBA" id="ARBA00022691"/>
    </source>
</evidence>
<proteinExistence type="inferred from homology"/>
<dbReference type="EMBL" id="BAABHF010000046">
    <property type="protein sequence ID" value="GAA4511907.1"/>
    <property type="molecule type" value="Genomic_DNA"/>
</dbReference>
<dbReference type="CDD" id="cd02440">
    <property type="entry name" value="AdoMet_MTases"/>
    <property type="match status" value="1"/>
</dbReference>
<evidence type="ECO:0000259" key="5">
    <source>
        <dbReference type="Pfam" id="PF05175"/>
    </source>
</evidence>
<reference evidence="7" key="1">
    <citation type="journal article" date="2019" name="Int. J. Syst. Evol. Microbiol.">
        <title>The Global Catalogue of Microorganisms (GCM) 10K type strain sequencing project: providing services to taxonomists for standard genome sequencing and annotation.</title>
        <authorList>
            <consortium name="The Broad Institute Genomics Platform"/>
            <consortium name="The Broad Institute Genome Sequencing Center for Infectious Disease"/>
            <person name="Wu L."/>
            <person name="Ma J."/>
        </authorList>
    </citation>
    <scope>NUCLEOTIDE SEQUENCE [LARGE SCALE GENOMIC DNA]</scope>
    <source>
        <strain evidence="7">JCM 17933</strain>
    </source>
</reference>
<evidence type="ECO:0000256" key="3">
    <source>
        <dbReference type="ARBA" id="ARBA00022679"/>
    </source>
</evidence>
<dbReference type="GO" id="GO:0032259">
    <property type="term" value="P:methylation"/>
    <property type="evidence" value="ECO:0007669"/>
    <property type="project" value="UniProtKB-KW"/>
</dbReference>
<keyword evidence="4" id="KW-0949">S-adenosyl-L-methionine</keyword>
<organism evidence="6 7">
    <name type="scientific">Actinoallomurus oryzae</name>
    <dbReference type="NCBI Taxonomy" id="502180"/>
    <lineage>
        <taxon>Bacteria</taxon>
        <taxon>Bacillati</taxon>
        <taxon>Actinomycetota</taxon>
        <taxon>Actinomycetes</taxon>
        <taxon>Streptosporangiales</taxon>
        <taxon>Thermomonosporaceae</taxon>
        <taxon>Actinoallomurus</taxon>
    </lineage>
</organism>
<dbReference type="PANTHER" id="PTHR45875:SF1">
    <property type="entry name" value="METHYLTRANSFERASE N6AMT1"/>
    <property type="match status" value="1"/>
</dbReference>
<evidence type="ECO:0000313" key="6">
    <source>
        <dbReference type="EMBL" id="GAA4511907.1"/>
    </source>
</evidence>
<dbReference type="Proteomes" id="UP001500503">
    <property type="component" value="Unassembled WGS sequence"/>
</dbReference>
<dbReference type="NCBIfam" id="TIGR00537">
    <property type="entry name" value="hemK_rel_arch"/>
    <property type="match status" value="1"/>
</dbReference>
<keyword evidence="2 6" id="KW-0489">Methyltransferase</keyword>
<keyword evidence="3" id="KW-0808">Transferase</keyword>